<evidence type="ECO:0000256" key="1">
    <source>
        <dbReference type="ARBA" id="ARBA00010617"/>
    </source>
</evidence>
<dbReference type="InterPro" id="IPR001128">
    <property type="entry name" value="Cyt_P450"/>
</dbReference>
<dbReference type="PRINTS" id="PR00385">
    <property type="entry name" value="P450"/>
</dbReference>
<organism evidence="8 9">
    <name type="scientific">Tegillarca granosa</name>
    <name type="common">Malaysian cockle</name>
    <name type="synonym">Anadara granosa</name>
    <dbReference type="NCBI Taxonomy" id="220873"/>
    <lineage>
        <taxon>Eukaryota</taxon>
        <taxon>Metazoa</taxon>
        <taxon>Spiralia</taxon>
        <taxon>Lophotrochozoa</taxon>
        <taxon>Mollusca</taxon>
        <taxon>Bivalvia</taxon>
        <taxon>Autobranchia</taxon>
        <taxon>Pteriomorphia</taxon>
        <taxon>Arcoida</taxon>
        <taxon>Arcoidea</taxon>
        <taxon>Arcidae</taxon>
        <taxon>Tegillarca</taxon>
    </lineage>
</organism>
<evidence type="ECO:0000313" key="9">
    <source>
        <dbReference type="Proteomes" id="UP001217089"/>
    </source>
</evidence>
<sequence>MKARKTLLEKIEQCIKEKQHNGASDGFVDALSLMTNIEGNGKLSLEELKELGLELLFAGHETTSSAACTLMLQLTKHPEIAVRLTEELARNGMTGYGQTNIDFEKLSKLKYLRNVVKEVLRITPPIGGGFRKALQTFEVNGFQIPKGWTILYAIRDSHETDDEIGSPEVFNPDRWNDLNGNERNHFIPFGSGKKGCAGKELAILILKILAIELCRSCSWRALNENPRLKYLPVPHPVDDLPVEFMEMYDFRPRSLTA</sequence>
<dbReference type="Gene3D" id="1.10.630.10">
    <property type="entry name" value="Cytochrome P450"/>
    <property type="match status" value="1"/>
</dbReference>
<keyword evidence="6 7" id="KW-0503">Monooxygenase</keyword>
<dbReference type="PANTHER" id="PTHR24286:SF384">
    <property type="entry name" value="P450, PUTATIVE (EUROFUNG)-RELATED"/>
    <property type="match status" value="1"/>
</dbReference>
<keyword evidence="2 7" id="KW-0349">Heme</keyword>
<comment type="caution">
    <text evidence="8">The sequence shown here is derived from an EMBL/GenBank/DDBJ whole genome shotgun (WGS) entry which is preliminary data.</text>
</comment>
<dbReference type="InterPro" id="IPR002401">
    <property type="entry name" value="Cyt_P450_E_grp-I"/>
</dbReference>
<keyword evidence="3 7" id="KW-0479">Metal-binding</keyword>
<keyword evidence="4 7" id="KW-0560">Oxidoreductase</keyword>
<dbReference type="PROSITE" id="PS00086">
    <property type="entry name" value="CYTOCHROME_P450"/>
    <property type="match status" value="1"/>
</dbReference>
<dbReference type="EMBL" id="JARBDR010000246">
    <property type="protein sequence ID" value="KAJ8316799.1"/>
    <property type="molecule type" value="Genomic_DNA"/>
</dbReference>
<keyword evidence="5 7" id="KW-0408">Iron</keyword>
<comment type="similarity">
    <text evidence="1 7">Belongs to the cytochrome P450 family.</text>
</comment>
<protein>
    <submittedName>
        <fullName evidence="8">Uncharacterized protein</fullName>
    </submittedName>
</protein>
<name>A0ABQ9FHQ0_TEGGR</name>
<dbReference type="SUPFAM" id="SSF48264">
    <property type="entry name" value="Cytochrome P450"/>
    <property type="match status" value="1"/>
</dbReference>
<proteinExistence type="inferred from homology"/>
<reference evidence="8 9" key="1">
    <citation type="submission" date="2022-12" db="EMBL/GenBank/DDBJ databases">
        <title>Chromosome-level genome of Tegillarca granosa.</title>
        <authorList>
            <person name="Kim J."/>
        </authorList>
    </citation>
    <scope>NUCLEOTIDE SEQUENCE [LARGE SCALE GENOMIC DNA]</scope>
    <source>
        <strain evidence="8">Teg-2019</strain>
        <tissue evidence="8">Adductor muscle</tissue>
    </source>
</reference>
<dbReference type="Pfam" id="PF00067">
    <property type="entry name" value="p450"/>
    <property type="match status" value="1"/>
</dbReference>
<gene>
    <name evidence="8" type="ORF">KUTeg_004703</name>
</gene>
<evidence type="ECO:0000256" key="6">
    <source>
        <dbReference type="ARBA" id="ARBA00023033"/>
    </source>
</evidence>
<dbReference type="InterPro" id="IPR017972">
    <property type="entry name" value="Cyt_P450_CS"/>
</dbReference>
<evidence type="ECO:0000256" key="5">
    <source>
        <dbReference type="ARBA" id="ARBA00023004"/>
    </source>
</evidence>
<evidence type="ECO:0000256" key="3">
    <source>
        <dbReference type="ARBA" id="ARBA00022723"/>
    </source>
</evidence>
<evidence type="ECO:0000313" key="8">
    <source>
        <dbReference type="EMBL" id="KAJ8316799.1"/>
    </source>
</evidence>
<dbReference type="PANTHER" id="PTHR24286">
    <property type="entry name" value="CYTOCHROME P450 26"/>
    <property type="match status" value="1"/>
</dbReference>
<accession>A0ABQ9FHQ0</accession>
<evidence type="ECO:0000256" key="4">
    <source>
        <dbReference type="ARBA" id="ARBA00023002"/>
    </source>
</evidence>
<evidence type="ECO:0000256" key="7">
    <source>
        <dbReference type="RuleBase" id="RU000461"/>
    </source>
</evidence>
<dbReference type="Proteomes" id="UP001217089">
    <property type="component" value="Unassembled WGS sequence"/>
</dbReference>
<dbReference type="PRINTS" id="PR00463">
    <property type="entry name" value="EP450I"/>
</dbReference>
<evidence type="ECO:0000256" key="2">
    <source>
        <dbReference type="ARBA" id="ARBA00022617"/>
    </source>
</evidence>
<keyword evidence="9" id="KW-1185">Reference proteome</keyword>
<dbReference type="InterPro" id="IPR036396">
    <property type="entry name" value="Cyt_P450_sf"/>
</dbReference>